<dbReference type="InterPro" id="IPR036871">
    <property type="entry name" value="PX_dom_sf"/>
</dbReference>
<dbReference type="SMART" id="SM00233">
    <property type="entry name" value="PH"/>
    <property type="match status" value="1"/>
</dbReference>
<dbReference type="InterPro" id="IPR011993">
    <property type="entry name" value="PH-like_dom_sf"/>
</dbReference>
<dbReference type="GO" id="GO:0035091">
    <property type="term" value="F:phosphatidylinositol binding"/>
    <property type="evidence" value="ECO:0007669"/>
    <property type="project" value="InterPro"/>
</dbReference>
<feature type="region of interest" description="Disordered" evidence="2">
    <location>
        <begin position="716"/>
        <end position="815"/>
    </location>
</feature>
<dbReference type="EMBL" id="JABEYC010001230">
    <property type="protein sequence ID" value="KAF4967387.1"/>
    <property type="molecule type" value="Genomic_DNA"/>
</dbReference>
<evidence type="ECO:0000313" key="6">
    <source>
        <dbReference type="Proteomes" id="UP000635477"/>
    </source>
</evidence>
<evidence type="ECO:0008006" key="7">
    <source>
        <dbReference type="Google" id="ProtNLM"/>
    </source>
</evidence>
<dbReference type="OrthoDB" id="185175at2759"/>
<dbReference type="CDD" id="cd13277">
    <property type="entry name" value="PH_Bem3"/>
    <property type="match status" value="1"/>
</dbReference>
<feature type="domain" description="PH" evidence="3">
    <location>
        <begin position="215"/>
        <end position="332"/>
    </location>
</feature>
<feature type="compositionally biased region" description="Basic residues" evidence="2">
    <location>
        <begin position="364"/>
        <end position="374"/>
    </location>
</feature>
<dbReference type="InterPro" id="IPR001849">
    <property type="entry name" value="PH_domain"/>
</dbReference>
<dbReference type="PROSITE" id="PS50003">
    <property type="entry name" value="PH_DOMAIN"/>
    <property type="match status" value="1"/>
</dbReference>
<dbReference type="SUPFAM" id="SSF48350">
    <property type="entry name" value="GTPase activation domain, GAP"/>
    <property type="match status" value="1"/>
</dbReference>
<dbReference type="Gene3D" id="3.30.1520.10">
    <property type="entry name" value="Phox-like domain"/>
    <property type="match status" value="1"/>
</dbReference>
<evidence type="ECO:0000259" key="4">
    <source>
        <dbReference type="PROSITE" id="PS50238"/>
    </source>
</evidence>
<dbReference type="CDD" id="cd06093">
    <property type="entry name" value="PX_domain"/>
    <property type="match status" value="1"/>
</dbReference>
<protein>
    <recommendedName>
        <fullName evidence="7">RhoGAP domain-containing protein</fullName>
    </recommendedName>
</protein>
<dbReference type="GO" id="GO:0005938">
    <property type="term" value="C:cell cortex"/>
    <property type="evidence" value="ECO:0007669"/>
    <property type="project" value="UniProtKB-ARBA"/>
</dbReference>
<dbReference type="PANTHER" id="PTHR23176">
    <property type="entry name" value="RHO/RAC/CDC GTPASE-ACTIVATING PROTEIN"/>
    <property type="match status" value="1"/>
</dbReference>
<dbReference type="SMART" id="SM00324">
    <property type="entry name" value="RhoGAP"/>
    <property type="match status" value="1"/>
</dbReference>
<dbReference type="InterPro" id="IPR008936">
    <property type="entry name" value="Rho_GTPase_activation_prot"/>
</dbReference>
<evidence type="ECO:0000256" key="1">
    <source>
        <dbReference type="ARBA" id="ARBA00022468"/>
    </source>
</evidence>
<dbReference type="Pfam" id="PF00169">
    <property type="entry name" value="PH"/>
    <property type="match status" value="1"/>
</dbReference>
<dbReference type="PROSITE" id="PS50238">
    <property type="entry name" value="RHOGAP"/>
    <property type="match status" value="1"/>
</dbReference>
<reference evidence="5" key="1">
    <citation type="journal article" date="2020" name="BMC Genomics">
        <title>Correction to: Identification and distribution of gene clusters required for synthesis of sphingolipid metabolism inhibitors in diverse species of the filamentous fungus Fusarium.</title>
        <authorList>
            <person name="Kim H.S."/>
            <person name="Lohmar J.M."/>
            <person name="Busman M."/>
            <person name="Brown D.W."/>
            <person name="Naumann T.A."/>
            <person name="Divon H.H."/>
            <person name="Lysoe E."/>
            <person name="Uhlig S."/>
            <person name="Proctor R.H."/>
        </authorList>
    </citation>
    <scope>NUCLEOTIDE SEQUENCE</scope>
    <source>
        <strain evidence="5">NRRL 22465</strain>
    </source>
</reference>
<dbReference type="Pfam" id="PF00620">
    <property type="entry name" value="RhoGAP"/>
    <property type="match status" value="1"/>
</dbReference>
<dbReference type="PANTHER" id="PTHR23176:SF129">
    <property type="entry name" value="RHO GTPASE ACTIVATING PROTEIN AT 16F, ISOFORM E-RELATED"/>
    <property type="match status" value="1"/>
</dbReference>
<feature type="compositionally biased region" description="Polar residues" evidence="2">
    <location>
        <begin position="490"/>
        <end position="501"/>
    </location>
</feature>
<name>A0A8H4U0H9_9HYPO</name>
<comment type="caution">
    <text evidence="5">The sequence shown here is derived from an EMBL/GenBank/DDBJ whole genome shotgun (WGS) entry which is preliminary data.</text>
</comment>
<dbReference type="AlphaFoldDB" id="A0A8H4U0H9"/>
<dbReference type="GO" id="GO:0005096">
    <property type="term" value="F:GTPase activator activity"/>
    <property type="evidence" value="ECO:0007669"/>
    <property type="project" value="UniProtKB-KW"/>
</dbReference>
<feature type="region of interest" description="Disordered" evidence="2">
    <location>
        <begin position="191"/>
        <end position="224"/>
    </location>
</feature>
<feature type="region of interest" description="Disordered" evidence="2">
    <location>
        <begin position="336"/>
        <end position="501"/>
    </location>
</feature>
<feature type="compositionally biased region" description="Low complexity" evidence="2">
    <location>
        <begin position="192"/>
        <end position="203"/>
    </location>
</feature>
<evidence type="ECO:0000256" key="2">
    <source>
        <dbReference type="SAM" id="MobiDB-lite"/>
    </source>
</evidence>
<dbReference type="GO" id="GO:0007165">
    <property type="term" value="P:signal transduction"/>
    <property type="evidence" value="ECO:0007669"/>
    <property type="project" value="InterPro"/>
</dbReference>
<keyword evidence="6" id="KW-1185">Reference proteome</keyword>
<feature type="compositionally biased region" description="Basic and acidic residues" evidence="2">
    <location>
        <begin position="799"/>
        <end position="811"/>
    </location>
</feature>
<evidence type="ECO:0000313" key="5">
    <source>
        <dbReference type="EMBL" id="KAF4967387.1"/>
    </source>
</evidence>
<dbReference type="Proteomes" id="UP000635477">
    <property type="component" value="Unassembled WGS sequence"/>
</dbReference>
<dbReference type="Gene3D" id="2.30.29.30">
    <property type="entry name" value="Pleckstrin-homology domain (PH domain)/Phosphotyrosine-binding domain (PTB)"/>
    <property type="match status" value="1"/>
</dbReference>
<feature type="region of interest" description="Disordered" evidence="2">
    <location>
        <begin position="264"/>
        <end position="286"/>
    </location>
</feature>
<gene>
    <name evidence="5" type="ORF">FZEAL_10539</name>
</gene>
<feature type="domain" description="Rho-GAP" evidence="4">
    <location>
        <begin position="510"/>
        <end position="706"/>
    </location>
</feature>
<sequence>MTSSPTHPAAPEYPFSNPGSNPGQGTGNCAHLRRPFLAAEEAHSSTRTRWGLVTEEYPDLLLPPNALPSIEIRVASSRMKPSRASMLSLTQLEEDPVFTLAVMSRSDHSELWRVEKDSTSLTKLDQRLKQFPSYKARTPDRSLFSGHAPAKLDARKAVLEQFMDDLLNTPFDTNTAVEVCRYLSTHVLPPNSDDAASIGDSGSEVSGNRTGPDGRPRRSGYLTKKGKNFGGWKARFFVLDGPQLRYFEVPGGAHLGTIKLQGAQIGKQSQNSDNQSPAPGVNGDDLDNQYRHAFLILEPKRKDSSTHVKHVLCAESDRERDHWVDALLQWIDYREQDDMEPPPSRSGPVHDRHPSGTERPSGGKVRKAQPKSHHHPSDSDALIGVRYDATQAGDAPQLTGPARPKTSGGLPEHFSGHGFETLSSQTSKIISGPKDPQPISDAGAWGNKSGLSLPTNDEKKQRKRSFFGFGPKTRSSSEGQESLFGGSEGGSNATPPQNSYQGPIRQAFGASLAEAVRYTSPTDVNVPLPAVVYRCIQYLDSKHAVLEEGIFRLSGSNVVIKQLRERFNTEGDLNLVTDQQYYDIHAVASLLKLYLRELPTTILTRDLHLDFLTAIEIADHTEKMAAMSELVQRLPQANATLLKYLIGFLIKIINNADINKMTVRNVGIVFSPTLNIPAPVFAMFLQNYEGIFGIDPEVYELPSPISEPDLHARFADAPPRFDLPARPSTSGSASPHGQRRMSSVRELQRSTPTPPLLANNSAVRASPPSRGAPGQGYDASNSADSRPAHEGGFGYGPGYERRLYQPSHDDLSSASAAYDQGHVPNRRRESAIFMGGIVGPHHQGSKSRLREETRF</sequence>
<dbReference type="SUPFAM" id="SSF50729">
    <property type="entry name" value="PH domain-like"/>
    <property type="match status" value="1"/>
</dbReference>
<dbReference type="Gene3D" id="1.10.555.10">
    <property type="entry name" value="Rho GTPase activation protein"/>
    <property type="match status" value="1"/>
</dbReference>
<dbReference type="InterPro" id="IPR000198">
    <property type="entry name" value="RhoGAP_dom"/>
</dbReference>
<feature type="region of interest" description="Disordered" evidence="2">
    <location>
        <begin position="1"/>
        <end position="30"/>
    </location>
</feature>
<accession>A0A8H4U0H9</accession>
<reference evidence="5" key="2">
    <citation type="submission" date="2020-05" db="EMBL/GenBank/DDBJ databases">
        <authorList>
            <person name="Kim H.-S."/>
            <person name="Proctor R.H."/>
            <person name="Brown D.W."/>
        </authorList>
    </citation>
    <scope>NUCLEOTIDE SEQUENCE</scope>
    <source>
        <strain evidence="5">NRRL 22465</strain>
    </source>
</reference>
<feature type="compositionally biased region" description="Polar residues" evidence="2">
    <location>
        <begin position="266"/>
        <end position="277"/>
    </location>
</feature>
<feature type="region of interest" description="Disordered" evidence="2">
    <location>
        <begin position="836"/>
        <end position="855"/>
    </location>
</feature>
<proteinExistence type="predicted"/>
<dbReference type="InterPro" id="IPR050729">
    <property type="entry name" value="Rho-GAP"/>
</dbReference>
<keyword evidence="1" id="KW-0343">GTPase activation</keyword>
<evidence type="ECO:0000259" key="3">
    <source>
        <dbReference type="PROSITE" id="PS50003"/>
    </source>
</evidence>
<organism evidence="5 6">
    <name type="scientific">Fusarium zealandicum</name>
    <dbReference type="NCBI Taxonomy" id="1053134"/>
    <lineage>
        <taxon>Eukaryota</taxon>
        <taxon>Fungi</taxon>
        <taxon>Dikarya</taxon>
        <taxon>Ascomycota</taxon>
        <taxon>Pezizomycotina</taxon>
        <taxon>Sordariomycetes</taxon>
        <taxon>Hypocreomycetidae</taxon>
        <taxon>Hypocreales</taxon>
        <taxon>Nectriaceae</taxon>
        <taxon>Fusarium</taxon>
        <taxon>Fusarium staphyleae species complex</taxon>
    </lineage>
</organism>
<dbReference type="FunFam" id="2.30.29.30:FF:000452">
    <property type="entry name" value="Rho GTPase activator (Bem3)"/>
    <property type="match status" value="1"/>
</dbReference>